<dbReference type="PANTHER" id="PTHR43649">
    <property type="entry name" value="ARABINOSE-BINDING PROTEIN-RELATED"/>
    <property type="match status" value="1"/>
</dbReference>
<dbReference type="RefSeq" id="WP_197724665.1">
    <property type="nucleotide sequence ID" value="NZ_AP018664.1"/>
</dbReference>
<dbReference type="GO" id="GO:0042597">
    <property type="term" value="C:periplasmic space"/>
    <property type="evidence" value="ECO:0007669"/>
    <property type="project" value="UniProtKB-SubCell"/>
</dbReference>
<accession>A0A494VZA3</accession>
<gene>
    <name evidence="3" type="ORF">SAMIE_1007120</name>
</gene>
<dbReference type="EMBL" id="AP018664">
    <property type="protein sequence ID" value="BBD97211.1"/>
    <property type="molecule type" value="Genomic_DNA"/>
</dbReference>
<dbReference type="KEGG" id="sami:SAMIE_1007120"/>
<protein>
    <submittedName>
        <fullName evidence="3">Sugar ABC transporter substrate-binding protein</fullName>
    </submittedName>
</protein>
<comment type="subcellular location">
    <subcellularLocation>
        <location evidence="1">Periplasm</location>
    </subcellularLocation>
</comment>
<reference evidence="3 4" key="1">
    <citation type="submission" date="2018-05" db="EMBL/GenBank/DDBJ databases">
        <title>Complete Genome Sequence of the Nonylphenol-Degrading Bacterium Sphingobium amiense DSM 16289T.</title>
        <authorList>
            <person name="Ootsuka M."/>
            <person name="Nishizawa T."/>
            <person name="Ohta H."/>
        </authorList>
    </citation>
    <scope>NUCLEOTIDE SEQUENCE [LARGE SCALE GENOMIC DNA]</scope>
    <source>
        <strain evidence="3 4">DSM 16289</strain>
    </source>
</reference>
<dbReference type="InterPro" id="IPR050490">
    <property type="entry name" value="Bact_solute-bd_prot1"/>
</dbReference>
<dbReference type="PROSITE" id="PS51257">
    <property type="entry name" value="PROKAR_LIPOPROTEIN"/>
    <property type="match status" value="1"/>
</dbReference>
<evidence type="ECO:0000313" key="4">
    <source>
        <dbReference type="Proteomes" id="UP000279959"/>
    </source>
</evidence>
<keyword evidence="4" id="KW-1185">Reference proteome</keyword>
<dbReference type="CDD" id="cd13585">
    <property type="entry name" value="PBP2_TMBP_like"/>
    <property type="match status" value="1"/>
</dbReference>
<name>A0A494VZA3_9SPHN</name>
<organism evidence="3 4">
    <name type="scientific">Sphingobium amiense</name>
    <dbReference type="NCBI Taxonomy" id="135719"/>
    <lineage>
        <taxon>Bacteria</taxon>
        <taxon>Pseudomonadati</taxon>
        <taxon>Pseudomonadota</taxon>
        <taxon>Alphaproteobacteria</taxon>
        <taxon>Sphingomonadales</taxon>
        <taxon>Sphingomonadaceae</taxon>
        <taxon>Sphingobium</taxon>
    </lineage>
</organism>
<dbReference type="AlphaFoldDB" id="A0A494VZA3"/>
<dbReference type="Pfam" id="PF01547">
    <property type="entry name" value="SBP_bac_1"/>
    <property type="match status" value="1"/>
</dbReference>
<dbReference type="SUPFAM" id="SSF53850">
    <property type="entry name" value="Periplasmic binding protein-like II"/>
    <property type="match status" value="1"/>
</dbReference>
<proteinExistence type="inferred from homology"/>
<evidence type="ECO:0000256" key="2">
    <source>
        <dbReference type="ARBA" id="ARBA00008520"/>
    </source>
</evidence>
<dbReference type="Proteomes" id="UP000279959">
    <property type="component" value="Chromosome"/>
</dbReference>
<dbReference type="PANTHER" id="PTHR43649:SF12">
    <property type="entry name" value="DIACETYLCHITOBIOSE BINDING PROTEIN DASA"/>
    <property type="match status" value="1"/>
</dbReference>
<dbReference type="InterPro" id="IPR006059">
    <property type="entry name" value="SBP"/>
</dbReference>
<comment type="similarity">
    <text evidence="2">Belongs to the bacterial solute-binding protein 1 family.</text>
</comment>
<evidence type="ECO:0000313" key="3">
    <source>
        <dbReference type="EMBL" id="BBD97211.1"/>
    </source>
</evidence>
<dbReference type="Gene3D" id="3.40.190.10">
    <property type="entry name" value="Periplasmic binding protein-like II"/>
    <property type="match status" value="2"/>
</dbReference>
<sequence>MKGARWPALLSMALASCGTGGDKTTLTIAMVNDGDMARLKSFSKDFEATHPSIRLKWVILPESTLRQRVTTDVAIRGGQYDVFTIGPYEVPVWAKRNWLTPLNDLGREYNADDLIGPIRSALTYNGALYAAPFNGESAITMYRKDLFQKAGITMPATPSWTFLIQAAAKIHRPEQGVYGLCLRGKAGWGENMALIVSMANSFGARLFDKHWQPQFNTPEWRNAVTTYVDALRKYGPSGAAANGFNDNIALFAQGKCGIWFDATVAAPFLSDPKTSTVSSKVGFAPPPDQGLGRHSGWLWTWAFAIPATSRKTAAAKEFIRWAAGPPYINLVAHRLGWLAVPPGTRKSLYTNPDYRRVAPFADISLNAIKSVDTSSPTVKPVPYVGAQYAAIPEFPGIGTEVGQQFSAAVAGQISPDEALAEAQAAAKRQMAAAGYYK</sequence>
<evidence type="ECO:0000256" key="1">
    <source>
        <dbReference type="ARBA" id="ARBA00004418"/>
    </source>
</evidence>